<dbReference type="InterPro" id="IPR051616">
    <property type="entry name" value="Cul2-RING_E3_ligase_SR"/>
</dbReference>
<dbReference type="InterPro" id="IPR058209">
    <property type="entry name" value="TPR_BSK1_C"/>
</dbReference>
<accession>A0A0V0ID43</accession>
<dbReference type="PROSITE" id="PS50005">
    <property type="entry name" value="TPR"/>
    <property type="match status" value="2"/>
</dbReference>
<feature type="repeat" description="ANK" evidence="1">
    <location>
        <begin position="88"/>
        <end position="120"/>
    </location>
</feature>
<dbReference type="PANTHER" id="PTHR46224">
    <property type="entry name" value="ANKYRIN REPEAT FAMILY PROTEIN"/>
    <property type="match status" value="1"/>
</dbReference>
<dbReference type="Gene3D" id="1.25.40.10">
    <property type="entry name" value="Tetratricopeptide repeat domain"/>
    <property type="match status" value="1"/>
</dbReference>
<dbReference type="InterPro" id="IPR036770">
    <property type="entry name" value="Ankyrin_rpt-contain_sf"/>
</dbReference>
<protein>
    <submittedName>
        <fullName evidence="5">Putative ankyrin repeat and KH domain-containing protein 1-like</fullName>
    </submittedName>
</protein>
<feature type="repeat" description="ANK" evidence="1">
    <location>
        <begin position="153"/>
        <end position="185"/>
    </location>
</feature>
<dbReference type="SUPFAM" id="SSF48452">
    <property type="entry name" value="TPR-like"/>
    <property type="match status" value="1"/>
</dbReference>
<dbReference type="PROSITE" id="PS50088">
    <property type="entry name" value="ANK_REPEAT"/>
    <property type="match status" value="5"/>
</dbReference>
<keyword evidence="2" id="KW-0802">TPR repeat</keyword>
<keyword evidence="1" id="KW-0040">ANK repeat</keyword>
<feature type="repeat" description="ANK" evidence="1">
    <location>
        <begin position="220"/>
        <end position="252"/>
    </location>
</feature>
<feature type="domain" description="Serine/threonine-protein kinase BSK1-like TPR repeats" evidence="4">
    <location>
        <begin position="334"/>
        <end position="408"/>
    </location>
</feature>
<dbReference type="Pfam" id="PF13637">
    <property type="entry name" value="Ank_4"/>
    <property type="match status" value="1"/>
</dbReference>
<reference evidence="5" key="1">
    <citation type="submission" date="2015-12" db="EMBL/GenBank/DDBJ databases">
        <title>Gene expression during late stages of embryo sac development: a critical building block for successful pollen-pistil interactions.</title>
        <authorList>
            <person name="Liu Y."/>
            <person name="Joly V."/>
            <person name="Sabar M."/>
            <person name="Matton D.P."/>
        </authorList>
    </citation>
    <scope>NUCLEOTIDE SEQUENCE</scope>
</reference>
<sequence>MAPDATDALAVREKVNKFLKAACSGDIELFKKLAKQLDDGKGLAGTVADVKDGNKRGALIFAAREGKIELCKYLVEELKVDVNEKDDEGETPLLHAAREGHTATVQYLIEQGADPAIPSASGATALHHAAGNGHVELVKLLLSKGVDVDLQSEAGTPLMWAAGFGQEKVVKVLLEHHANVHAQTKDENNVCPLVSAVATDSLPCVELLAKAGADVNVRTGDATPLLIAAHNGSAGVINCLLQAGADPNVAEEDGTKPIQVAAASGSREAVEALLPVTERIQSVPEWSVDGVIEFVQSEYKREQETAEAGRKANKSREPIIPKKDLPEVSPEAKKRAADAKARGDEAFKRNDFATAIDAYTQAIDFDPTDGTLFSNRSLCWLRLGQAERALSDARACRELRPDWAKGCYREGAALRLLQRFEEAANAFYEGVQINPDNMELVTAFREAVEAGRKVHATNKFNSPSSLS</sequence>
<evidence type="ECO:0000313" key="5">
    <source>
        <dbReference type="EMBL" id="JAP29814.1"/>
    </source>
</evidence>
<dbReference type="PRINTS" id="PR01415">
    <property type="entry name" value="ANKYRIN"/>
</dbReference>
<dbReference type="InterPro" id="IPR002110">
    <property type="entry name" value="Ankyrin_rpt"/>
</dbReference>
<dbReference type="InterPro" id="IPR019734">
    <property type="entry name" value="TPR_rpt"/>
</dbReference>
<evidence type="ECO:0000259" key="4">
    <source>
        <dbReference type="Pfam" id="PF25575"/>
    </source>
</evidence>
<dbReference type="PROSITE" id="PS50297">
    <property type="entry name" value="ANK_REP_REGION"/>
    <property type="match status" value="4"/>
</dbReference>
<dbReference type="SMART" id="SM00248">
    <property type="entry name" value="ANK"/>
    <property type="match status" value="7"/>
</dbReference>
<feature type="repeat" description="TPR" evidence="2">
    <location>
        <begin position="336"/>
        <end position="369"/>
    </location>
</feature>
<dbReference type="SUPFAM" id="SSF48403">
    <property type="entry name" value="Ankyrin repeat"/>
    <property type="match status" value="1"/>
</dbReference>
<proteinExistence type="predicted"/>
<dbReference type="EMBL" id="GEDG01008713">
    <property type="protein sequence ID" value="JAP29814.1"/>
    <property type="molecule type" value="Transcribed_RNA"/>
</dbReference>
<feature type="repeat" description="ANK" evidence="1">
    <location>
        <begin position="121"/>
        <end position="153"/>
    </location>
</feature>
<organism evidence="5">
    <name type="scientific">Solanum chacoense</name>
    <name type="common">Chaco potato</name>
    <dbReference type="NCBI Taxonomy" id="4108"/>
    <lineage>
        <taxon>Eukaryota</taxon>
        <taxon>Viridiplantae</taxon>
        <taxon>Streptophyta</taxon>
        <taxon>Embryophyta</taxon>
        <taxon>Tracheophyta</taxon>
        <taxon>Spermatophyta</taxon>
        <taxon>Magnoliopsida</taxon>
        <taxon>eudicotyledons</taxon>
        <taxon>Gunneridae</taxon>
        <taxon>Pentapetalae</taxon>
        <taxon>asterids</taxon>
        <taxon>lamiids</taxon>
        <taxon>Solanales</taxon>
        <taxon>Solanaceae</taxon>
        <taxon>Solanoideae</taxon>
        <taxon>Solaneae</taxon>
        <taxon>Solanum</taxon>
    </lineage>
</organism>
<evidence type="ECO:0000256" key="2">
    <source>
        <dbReference type="PROSITE-ProRule" id="PRU00339"/>
    </source>
</evidence>
<dbReference type="InterPro" id="IPR011990">
    <property type="entry name" value="TPR-like_helical_dom_sf"/>
</dbReference>
<name>A0A0V0ID43_SOLCH</name>
<dbReference type="SMART" id="SM00028">
    <property type="entry name" value="TPR"/>
    <property type="match status" value="3"/>
</dbReference>
<feature type="repeat" description="ANK" evidence="1">
    <location>
        <begin position="188"/>
        <end position="220"/>
    </location>
</feature>
<feature type="repeat" description="TPR" evidence="2">
    <location>
        <begin position="404"/>
        <end position="437"/>
    </location>
</feature>
<dbReference type="Pfam" id="PF25575">
    <property type="entry name" value="TPR_BSK1_C"/>
    <property type="match status" value="1"/>
</dbReference>
<dbReference type="AlphaFoldDB" id="A0A0V0ID43"/>
<dbReference type="Pfam" id="PF12796">
    <property type="entry name" value="Ank_2"/>
    <property type="match status" value="2"/>
</dbReference>
<feature type="region of interest" description="Disordered" evidence="3">
    <location>
        <begin position="303"/>
        <end position="340"/>
    </location>
</feature>
<dbReference type="PANTHER" id="PTHR46224:SF6">
    <property type="entry name" value="ANKYRIN REPEAT FAMILY PROTEIN"/>
    <property type="match status" value="1"/>
</dbReference>
<dbReference type="Gene3D" id="1.25.40.20">
    <property type="entry name" value="Ankyrin repeat-containing domain"/>
    <property type="match status" value="3"/>
</dbReference>
<evidence type="ECO:0000256" key="1">
    <source>
        <dbReference type="PROSITE-ProRule" id="PRU00023"/>
    </source>
</evidence>
<evidence type="ECO:0000256" key="3">
    <source>
        <dbReference type="SAM" id="MobiDB-lite"/>
    </source>
</evidence>